<dbReference type="AlphaFoldDB" id="A0A9X0DMH8"/>
<protein>
    <submittedName>
        <fullName evidence="1">Uncharacterized protein</fullName>
    </submittedName>
</protein>
<comment type="caution">
    <text evidence="1">The sequence shown here is derived from an EMBL/GenBank/DDBJ whole genome shotgun (WGS) entry which is preliminary data.</text>
</comment>
<dbReference type="Proteomes" id="UP001152300">
    <property type="component" value="Unassembled WGS sequence"/>
</dbReference>
<accession>A0A9X0DMH8</accession>
<evidence type="ECO:0000313" key="1">
    <source>
        <dbReference type="EMBL" id="KAJ8068659.1"/>
    </source>
</evidence>
<keyword evidence="2" id="KW-1185">Reference proteome</keyword>
<organism evidence="1 2">
    <name type="scientific">Sclerotinia nivalis</name>
    <dbReference type="NCBI Taxonomy" id="352851"/>
    <lineage>
        <taxon>Eukaryota</taxon>
        <taxon>Fungi</taxon>
        <taxon>Dikarya</taxon>
        <taxon>Ascomycota</taxon>
        <taxon>Pezizomycotina</taxon>
        <taxon>Leotiomycetes</taxon>
        <taxon>Helotiales</taxon>
        <taxon>Sclerotiniaceae</taxon>
        <taxon>Sclerotinia</taxon>
    </lineage>
</organism>
<gene>
    <name evidence="1" type="ORF">OCU04_002361</name>
</gene>
<evidence type="ECO:0000313" key="2">
    <source>
        <dbReference type="Proteomes" id="UP001152300"/>
    </source>
</evidence>
<proteinExistence type="predicted"/>
<reference evidence="1" key="1">
    <citation type="submission" date="2022-11" db="EMBL/GenBank/DDBJ databases">
        <title>Genome Resource of Sclerotinia nivalis Strain SnTB1, a Plant Pathogen Isolated from American Ginseng.</title>
        <authorList>
            <person name="Fan S."/>
        </authorList>
    </citation>
    <scope>NUCLEOTIDE SEQUENCE</scope>
    <source>
        <strain evidence="1">SnTB1</strain>
    </source>
</reference>
<dbReference type="EMBL" id="JAPEIS010000002">
    <property type="protein sequence ID" value="KAJ8068659.1"/>
    <property type="molecule type" value="Genomic_DNA"/>
</dbReference>
<sequence>MPIVDVVQMVDMAKTQAVQINIGLEDFVYRLNVFERIRQFYKQLNMTKEDTNEKYTKFVEMADRGKHARLDIELSQKRLTIYI</sequence>
<name>A0A9X0DMH8_9HELO</name>